<dbReference type="SUPFAM" id="SSF81383">
    <property type="entry name" value="F-box domain"/>
    <property type="match status" value="1"/>
</dbReference>
<name>A0A9P5N9B1_GYMJU</name>
<evidence type="ECO:0000256" key="1">
    <source>
        <dbReference type="SAM" id="MobiDB-lite"/>
    </source>
</evidence>
<organism evidence="3 4">
    <name type="scientific">Gymnopilus junonius</name>
    <name type="common">Spectacular rustgill mushroom</name>
    <name type="synonym">Gymnopilus spectabilis subsp. junonius</name>
    <dbReference type="NCBI Taxonomy" id="109634"/>
    <lineage>
        <taxon>Eukaryota</taxon>
        <taxon>Fungi</taxon>
        <taxon>Dikarya</taxon>
        <taxon>Basidiomycota</taxon>
        <taxon>Agaricomycotina</taxon>
        <taxon>Agaricomycetes</taxon>
        <taxon>Agaricomycetidae</taxon>
        <taxon>Agaricales</taxon>
        <taxon>Agaricineae</taxon>
        <taxon>Hymenogastraceae</taxon>
        <taxon>Gymnopilus</taxon>
    </lineage>
</organism>
<dbReference type="InterPro" id="IPR001810">
    <property type="entry name" value="F-box_dom"/>
</dbReference>
<dbReference type="OrthoDB" id="2322499at2759"/>
<evidence type="ECO:0000313" key="3">
    <source>
        <dbReference type="EMBL" id="KAF8872477.1"/>
    </source>
</evidence>
<dbReference type="AlphaFoldDB" id="A0A9P5N9B1"/>
<feature type="domain" description="F-box" evidence="2">
    <location>
        <begin position="83"/>
        <end position="132"/>
    </location>
</feature>
<feature type="region of interest" description="Disordered" evidence="1">
    <location>
        <begin position="27"/>
        <end position="67"/>
    </location>
</feature>
<dbReference type="Pfam" id="PF00646">
    <property type="entry name" value="F-box"/>
    <property type="match status" value="1"/>
</dbReference>
<comment type="caution">
    <text evidence="3">The sequence shown here is derived from an EMBL/GenBank/DDBJ whole genome shotgun (WGS) entry which is preliminary data.</text>
</comment>
<protein>
    <recommendedName>
        <fullName evidence="2">F-box domain-containing protein</fullName>
    </recommendedName>
</protein>
<dbReference type="Proteomes" id="UP000724874">
    <property type="component" value="Unassembled WGS sequence"/>
</dbReference>
<keyword evidence="4" id="KW-1185">Reference proteome</keyword>
<sequence>MPPRFMRVRKIAIVSDNSDEEVQAALDLSDEEGESHDLKEISDEESEPAKRRITRERPSKRTQTEEKVKYTTTVQPRRKRQNLSALLTLPLDILFEIFGHLGPKDNLNLLKTSKLFRETLSSPRATTVWKEARERDGAPDPPSFMSEIGWAVLLYRASCQQCGAKNVQMVDFSLLRRLCTACKKSHLVVESRLKTRFPEADNVILDLLLYTNASGWHQGSSTGSRYFWDKDIQKMMHELRAYELAVYEHGVPANRELDTFIDERKSRVKEIRAKAPRYRDWLFHLNAERQKMTRALQKQRKEAIIECFVQLGYTKDDVEQGTSNHSVFQSTTQLTDNVWKRIRPTLEPKVLECKKRRLDKEFIQIKKSRKRIAERLYDKYKAKLSPIQWTYLPGSVNICDFESFVCVIDRPADSKVTAVDFDEAMKALPNLLAKLLDERKAKLQDMVLQARAPPVEGAFVGQSSRTADEKVLDLATSIFECSNQRFGGHSRPFIIAGLEELRTHHCSDLMAPAAPYRDYINKSSFTDDLSFSRKGSAIATSLIHLVGFDPQSALVLEMDGKDLRFDCADCDTWYDSELKSWVRLGYSWCSAIVHALKNPHSKRLPSSQYIWNVLSEADANAVKAREKADPKWDRPHWMCNHCSKHITDMQERNVVLQHLMAEHQVANAQESDNLFLYELFRSPFSQETTYRVKQPSLHDQLMTMTANSAGGKLDFQCLHCEPNMDSHGRTLQPYGSHEIIEHLRTEHGEDEPLFGIDLRAALRPRRS</sequence>
<reference evidence="3" key="1">
    <citation type="submission" date="2020-11" db="EMBL/GenBank/DDBJ databases">
        <authorList>
            <consortium name="DOE Joint Genome Institute"/>
            <person name="Ahrendt S."/>
            <person name="Riley R."/>
            <person name="Andreopoulos W."/>
            <person name="LaButti K."/>
            <person name="Pangilinan J."/>
            <person name="Ruiz-duenas F.J."/>
            <person name="Barrasa J.M."/>
            <person name="Sanchez-Garcia M."/>
            <person name="Camarero S."/>
            <person name="Miyauchi S."/>
            <person name="Serrano A."/>
            <person name="Linde D."/>
            <person name="Babiker R."/>
            <person name="Drula E."/>
            <person name="Ayuso-Fernandez I."/>
            <person name="Pacheco R."/>
            <person name="Padilla G."/>
            <person name="Ferreira P."/>
            <person name="Barriuso J."/>
            <person name="Kellner H."/>
            <person name="Castanera R."/>
            <person name="Alfaro M."/>
            <person name="Ramirez L."/>
            <person name="Pisabarro A.G."/>
            <person name="Kuo A."/>
            <person name="Tritt A."/>
            <person name="Lipzen A."/>
            <person name="He G."/>
            <person name="Yan M."/>
            <person name="Ng V."/>
            <person name="Cullen D."/>
            <person name="Martin F."/>
            <person name="Rosso M.-N."/>
            <person name="Henrissat B."/>
            <person name="Hibbett D."/>
            <person name="Martinez A.T."/>
            <person name="Grigoriev I.V."/>
        </authorList>
    </citation>
    <scope>NUCLEOTIDE SEQUENCE</scope>
    <source>
        <strain evidence="3">AH 44721</strain>
    </source>
</reference>
<evidence type="ECO:0000259" key="2">
    <source>
        <dbReference type="PROSITE" id="PS50181"/>
    </source>
</evidence>
<dbReference type="PROSITE" id="PS50181">
    <property type="entry name" value="FBOX"/>
    <property type="match status" value="1"/>
</dbReference>
<dbReference type="EMBL" id="JADNYJ010000266">
    <property type="protein sequence ID" value="KAF8872477.1"/>
    <property type="molecule type" value="Genomic_DNA"/>
</dbReference>
<proteinExistence type="predicted"/>
<accession>A0A9P5N9B1</accession>
<evidence type="ECO:0000313" key="4">
    <source>
        <dbReference type="Proteomes" id="UP000724874"/>
    </source>
</evidence>
<dbReference type="InterPro" id="IPR036047">
    <property type="entry name" value="F-box-like_dom_sf"/>
</dbReference>
<feature type="compositionally biased region" description="Basic and acidic residues" evidence="1">
    <location>
        <begin position="35"/>
        <end position="67"/>
    </location>
</feature>
<gene>
    <name evidence="3" type="ORF">CPB84DRAFT_1967442</name>
</gene>
<dbReference type="SMART" id="SM00256">
    <property type="entry name" value="FBOX"/>
    <property type="match status" value="1"/>
</dbReference>